<reference evidence="8" key="1">
    <citation type="journal article" date="2023" name="Mol. Phylogenet. Evol.">
        <title>Genome-scale phylogeny and comparative genomics of the fungal order Sordariales.</title>
        <authorList>
            <person name="Hensen N."/>
            <person name="Bonometti L."/>
            <person name="Westerberg I."/>
            <person name="Brannstrom I.O."/>
            <person name="Guillou S."/>
            <person name="Cros-Aarteil S."/>
            <person name="Calhoun S."/>
            <person name="Haridas S."/>
            <person name="Kuo A."/>
            <person name="Mondo S."/>
            <person name="Pangilinan J."/>
            <person name="Riley R."/>
            <person name="LaButti K."/>
            <person name="Andreopoulos B."/>
            <person name="Lipzen A."/>
            <person name="Chen C."/>
            <person name="Yan M."/>
            <person name="Daum C."/>
            <person name="Ng V."/>
            <person name="Clum A."/>
            <person name="Steindorff A."/>
            <person name="Ohm R.A."/>
            <person name="Martin F."/>
            <person name="Silar P."/>
            <person name="Natvig D.O."/>
            <person name="Lalanne C."/>
            <person name="Gautier V."/>
            <person name="Ament-Velasquez S.L."/>
            <person name="Kruys A."/>
            <person name="Hutchinson M.I."/>
            <person name="Powell A.J."/>
            <person name="Barry K."/>
            <person name="Miller A.N."/>
            <person name="Grigoriev I.V."/>
            <person name="Debuchy R."/>
            <person name="Gladieux P."/>
            <person name="Hiltunen Thoren M."/>
            <person name="Johannesson H."/>
        </authorList>
    </citation>
    <scope>NUCLEOTIDE SEQUENCE</scope>
    <source>
        <strain evidence="8">CBS 315.58</strain>
    </source>
</reference>
<feature type="signal peptide" evidence="7">
    <location>
        <begin position="1"/>
        <end position="27"/>
    </location>
</feature>
<dbReference type="Pfam" id="PF02535">
    <property type="entry name" value="Zip"/>
    <property type="match status" value="1"/>
</dbReference>
<evidence type="ECO:0000256" key="2">
    <source>
        <dbReference type="ARBA" id="ARBA00022692"/>
    </source>
</evidence>
<dbReference type="GO" id="GO:0006882">
    <property type="term" value="P:intracellular zinc ion homeostasis"/>
    <property type="evidence" value="ECO:0007669"/>
    <property type="project" value="TreeGrafter"/>
</dbReference>
<comment type="subcellular location">
    <subcellularLocation>
        <location evidence="1">Membrane</location>
        <topology evidence="1">Multi-pass membrane protein</topology>
    </subcellularLocation>
</comment>
<feature type="region of interest" description="Disordered" evidence="5">
    <location>
        <begin position="199"/>
        <end position="250"/>
    </location>
</feature>
<proteinExistence type="predicted"/>
<reference evidence="8" key="2">
    <citation type="submission" date="2023-05" db="EMBL/GenBank/DDBJ databases">
        <authorList>
            <consortium name="Lawrence Berkeley National Laboratory"/>
            <person name="Steindorff A."/>
            <person name="Hensen N."/>
            <person name="Bonometti L."/>
            <person name="Westerberg I."/>
            <person name="Brannstrom I.O."/>
            <person name="Guillou S."/>
            <person name="Cros-Aarteil S."/>
            <person name="Calhoun S."/>
            <person name="Haridas S."/>
            <person name="Kuo A."/>
            <person name="Mondo S."/>
            <person name="Pangilinan J."/>
            <person name="Riley R."/>
            <person name="Labutti K."/>
            <person name="Andreopoulos B."/>
            <person name="Lipzen A."/>
            <person name="Chen C."/>
            <person name="Yanf M."/>
            <person name="Daum C."/>
            <person name="Ng V."/>
            <person name="Clum A."/>
            <person name="Ohm R."/>
            <person name="Martin F."/>
            <person name="Silar P."/>
            <person name="Natvig D."/>
            <person name="Lalanne C."/>
            <person name="Gautier V."/>
            <person name="Ament-Velasquez S.L."/>
            <person name="Kruys A."/>
            <person name="Hutchinson M.I."/>
            <person name="Powell A.J."/>
            <person name="Barry K."/>
            <person name="Miller A.N."/>
            <person name="Grigoriev I.V."/>
            <person name="Debuchy R."/>
            <person name="Gladieux P."/>
            <person name="Thoren M.H."/>
            <person name="Johannesson H."/>
        </authorList>
    </citation>
    <scope>NUCLEOTIDE SEQUENCE</scope>
    <source>
        <strain evidence="8">CBS 315.58</strain>
    </source>
</reference>
<feature type="transmembrane region" description="Helical" evidence="6">
    <location>
        <begin position="407"/>
        <end position="426"/>
    </location>
</feature>
<feature type="transmembrane region" description="Helical" evidence="6">
    <location>
        <begin position="322"/>
        <end position="341"/>
    </location>
</feature>
<feature type="transmembrane region" description="Helical" evidence="6">
    <location>
        <begin position="130"/>
        <end position="152"/>
    </location>
</feature>
<keyword evidence="7" id="KW-0732">Signal</keyword>
<organism evidence="8 9">
    <name type="scientific">Triangularia verruculosa</name>
    <dbReference type="NCBI Taxonomy" id="2587418"/>
    <lineage>
        <taxon>Eukaryota</taxon>
        <taxon>Fungi</taxon>
        <taxon>Dikarya</taxon>
        <taxon>Ascomycota</taxon>
        <taxon>Pezizomycotina</taxon>
        <taxon>Sordariomycetes</taxon>
        <taxon>Sordariomycetidae</taxon>
        <taxon>Sordariales</taxon>
        <taxon>Podosporaceae</taxon>
        <taxon>Triangularia</taxon>
    </lineage>
</organism>
<evidence type="ECO:0000256" key="4">
    <source>
        <dbReference type="ARBA" id="ARBA00023136"/>
    </source>
</evidence>
<dbReference type="EMBL" id="MU863884">
    <property type="protein sequence ID" value="KAK4204076.1"/>
    <property type="molecule type" value="Genomic_DNA"/>
</dbReference>
<keyword evidence="2 6" id="KW-0812">Transmembrane</keyword>
<feature type="compositionally biased region" description="Basic and acidic residues" evidence="5">
    <location>
        <begin position="202"/>
        <end position="227"/>
    </location>
</feature>
<evidence type="ECO:0000256" key="3">
    <source>
        <dbReference type="ARBA" id="ARBA00022989"/>
    </source>
</evidence>
<dbReference type="PANTHER" id="PTHR16950">
    <property type="entry name" value="ZINC TRANSPORTER SLC39A7 HISTIDINE-RICH MEMBRANE PROTEIN KE4"/>
    <property type="match status" value="1"/>
</dbReference>
<dbReference type="GO" id="GO:0005385">
    <property type="term" value="F:zinc ion transmembrane transporter activity"/>
    <property type="evidence" value="ECO:0007669"/>
    <property type="project" value="TreeGrafter"/>
</dbReference>
<evidence type="ECO:0000313" key="9">
    <source>
        <dbReference type="Proteomes" id="UP001303160"/>
    </source>
</evidence>
<dbReference type="Proteomes" id="UP001303160">
    <property type="component" value="Unassembled WGS sequence"/>
</dbReference>
<dbReference type="GO" id="GO:0016020">
    <property type="term" value="C:membrane"/>
    <property type="evidence" value="ECO:0007669"/>
    <property type="project" value="UniProtKB-SubCell"/>
</dbReference>
<evidence type="ECO:0000256" key="1">
    <source>
        <dbReference type="ARBA" id="ARBA00004141"/>
    </source>
</evidence>
<evidence type="ECO:0000256" key="6">
    <source>
        <dbReference type="SAM" id="Phobius"/>
    </source>
</evidence>
<dbReference type="PANTHER" id="PTHR16950:SF16">
    <property type="entry name" value="ZINC TRANSPORTER ZIP13"/>
    <property type="match status" value="1"/>
</dbReference>
<keyword evidence="4 6" id="KW-0472">Membrane</keyword>
<evidence type="ECO:0000256" key="5">
    <source>
        <dbReference type="SAM" id="MobiDB-lite"/>
    </source>
</evidence>
<feature type="chain" id="PRO_5042972757" evidence="7">
    <location>
        <begin position="28"/>
        <end position="428"/>
    </location>
</feature>
<keyword evidence="3 6" id="KW-1133">Transmembrane helix</keyword>
<comment type="caution">
    <text evidence="8">The sequence shown here is derived from an EMBL/GenBank/DDBJ whole genome shotgun (WGS) entry which is preliminary data.</text>
</comment>
<protein>
    <submittedName>
        <fullName evidence="8">ZIP zinc transporter-domain-containing protein</fullName>
    </submittedName>
</protein>
<dbReference type="InterPro" id="IPR003689">
    <property type="entry name" value="ZIP"/>
</dbReference>
<feature type="transmembrane region" description="Helical" evidence="6">
    <location>
        <begin position="172"/>
        <end position="188"/>
    </location>
</feature>
<evidence type="ECO:0000256" key="7">
    <source>
        <dbReference type="SAM" id="SignalP"/>
    </source>
</evidence>
<sequence>MGLSRVKRTLFVLCLVALVVFVGEAWGHAGGSHHHHNVRTAVSGEEVTDVSRLSLEEVGDELQKCEIVQKLSNLKNADAAPSSMTTKVFGYLFPGSPAVNALLATLYISGPPNFLLALCPTDINPDSLQVMVAFAVGGLLGDTLFHLLPEIFVGEAEEGRATFVMVEPNRNLLLGVGILVGFLVFVGMDKGLRIATGGAGGHGHDHGHGHSHGEDKGVSSAVEEKKGELKKRKGGEREVVEKEEEEEKKEVNPSVKLGGLLNMIADFTHNITDGLAMSASFYASPTIGATTTVAVFFHEIPHEVGDFALLVQSGFTKKQAMGAQFVTAIGALLGTLIGIAIQEFGGNGAGADAVAMGMNEGLWGTSLTWGDMLLPFTAGTFLYVGTVAVIPELLETGKNKAVELKKMLVQFAAIAAGAGIMLYISWHD</sequence>
<evidence type="ECO:0000313" key="8">
    <source>
        <dbReference type="EMBL" id="KAK4204076.1"/>
    </source>
</evidence>
<gene>
    <name evidence="8" type="ORF">QBC40DRAFT_312157</name>
</gene>
<dbReference type="AlphaFoldDB" id="A0AAN6XQY7"/>
<feature type="transmembrane region" description="Helical" evidence="6">
    <location>
        <begin position="372"/>
        <end position="395"/>
    </location>
</feature>
<name>A0AAN6XQY7_9PEZI</name>
<feature type="transmembrane region" description="Helical" evidence="6">
    <location>
        <begin position="98"/>
        <end position="118"/>
    </location>
</feature>
<keyword evidence="9" id="KW-1185">Reference proteome</keyword>
<accession>A0AAN6XQY7</accession>